<dbReference type="EMBL" id="MN740785">
    <property type="protein sequence ID" value="QHU11460.1"/>
    <property type="molecule type" value="Genomic_DNA"/>
</dbReference>
<dbReference type="AlphaFoldDB" id="A0A6C0K3T2"/>
<name>A0A6C0K3T2_9ZZZZ</name>
<accession>A0A6C0K3T2</accession>
<evidence type="ECO:0000313" key="1">
    <source>
        <dbReference type="EMBL" id="QHU11460.1"/>
    </source>
</evidence>
<protein>
    <submittedName>
        <fullName evidence="1">Uncharacterized protein</fullName>
    </submittedName>
</protein>
<sequence>MKDKTNAKQELIKISFKDRLNSFLKKMLSSLAKTILLNHIRSFHDRPNTISSHGRPRLYSFDYILDRIYSSFFVLVIAYGGATMNPTGKGELSVPVKYIYKKCSERYTTRKVDEKYLTLMHFKCQKTTIAVRKEYEYTRGLRWCPTCRELVCRDKNACKNIGMVFQSEERPRYLCDTYDREMRKCYLELLSKKVNSHTPTITGGIGF</sequence>
<proteinExistence type="predicted"/>
<organism evidence="1">
    <name type="scientific">viral metagenome</name>
    <dbReference type="NCBI Taxonomy" id="1070528"/>
    <lineage>
        <taxon>unclassified sequences</taxon>
        <taxon>metagenomes</taxon>
        <taxon>organismal metagenomes</taxon>
    </lineage>
</organism>
<reference evidence="1" key="1">
    <citation type="journal article" date="2020" name="Nature">
        <title>Giant virus diversity and host interactions through global metagenomics.</title>
        <authorList>
            <person name="Schulz F."/>
            <person name="Roux S."/>
            <person name="Paez-Espino D."/>
            <person name="Jungbluth S."/>
            <person name="Walsh D.A."/>
            <person name="Denef V.J."/>
            <person name="McMahon K.D."/>
            <person name="Konstantinidis K.T."/>
            <person name="Eloe-Fadrosh E.A."/>
            <person name="Kyrpides N.C."/>
            <person name="Woyke T."/>
        </authorList>
    </citation>
    <scope>NUCLEOTIDE SEQUENCE</scope>
    <source>
        <strain evidence="1">GVMAG-S-1101169-75</strain>
    </source>
</reference>